<keyword evidence="3" id="KW-1185">Reference proteome</keyword>
<dbReference type="AlphaFoldDB" id="A0A9Q1I6A3"/>
<name>A0A9Q1I6A3_CONCO</name>
<dbReference type="OrthoDB" id="9945861at2759"/>
<accession>A0A9Q1I6A3</accession>
<feature type="compositionally biased region" description="Basic and acidic residues" evidence="1">
    <location>
        <begin position="8"/>
        <end position="18"/>
    </location>
</feature>
<evidence type="ECO:0008006" key="4">
    <source>
        <dbReference type="Google" id="ProtNLM"/>
    </source>
</evidence>
<protein>
    <recommendedName>
        <fullName evidence="4">Ig-like domain-containing protein</fullName>
    </recommendedName>
</protein>
<gene>
    <name evidence="2" type="ORF">COCON_G00021080</name>
</gene>
<sequence length="79" mass="8648">MSDTESEPAVKKPGESHKLTCTASHSTASIWPGSDRLLGRAWSGLPLFTQGVHTATIPSLFREDSLYPETTPTARCIYR</sequence>
<dbReference type="EMBL" id="JAFJMO010000002">
    <property type="protein sequence ID" value="KAJ8283258.1"/>
    <property type="molecule type" value="Genomic_DNA"/>
</dbReference>
<organism evidence="2 3">
    <name type="scientific">Conger conger</name>
    <name type="common">Conger eel</name>
    <name type="synonym">Muraena conger</name>
    <dbReference type="NCBI Taxonomy" id="82655"/>
    <lineage>
        <taxon>Eukaryota</taxon>
        <taxon>Metazoa</taxon>
        <taxon>Chordata</taxon>
        <taxon>Craniata</taxon>
        <taxon>Vertebrata</taxon>
        <taxon>Euteleostomi</taxon>
        <taxon>Actinopterygii</taxon>
        <taxon>Neopterygii</taxon>
        <taxon>Teleostei</taxon>
        <taxon>Anguilliformes</taxon>
        <taxon>Congridae</taxon>
        <taxon>Conger</taxon>
    </lineage>
</organism>
<proteinExistence type="predicted"/>
<dbReference type="Proteomes" id="UP001152803">
    <property type="component" value="Unassembled WGS sequence"/>
</dbReference>
<evidence type="ECO:0000313" key="2">
    <source>
        <dbReference type="EMBL" id="KAJ8283258.1"/>
    </source>
</evidence>
<comment type="caution">
    <text evidence="2">The sequence shown here is derived from an EMBL/GenBank/DDBJ whole genome shotgun (WGS) entry which is preliminary data.</text>
</comment>
<evidence type="ECO:0000256" key="1">
    <source>
        <dbReference type="SAM" id="MobiDB-lite"/>
    </source>
</evidence>
<evidence type="ECO:0000313" key="3">
    <source>
        <dbReference type="Proteomes" id="UP001152803"/>
    </source>
</evidence>
<feature type="region of interest" description="Disordered" evidence="1">
    <location>
        <begin position="1"/>
        <end position="21"/>
    </location>
</feature>
<reference evidence="2" key="1">
    <citation type="journal article" date="2023" name="Science">
        <title>Genome structures resolve the early diversification of teleost fishes.</title>
        <authorList>
            <person name="Parey E."/>
            <person name="Louis A."/>
            <person name="Montfort J."/>
            <person name="Bouchez O."/>
            <person name="Roques C."/>
            <person name="Iampietro C."/>
            <person name="Lluch J."/>
            <person name="Castinel A."/>
            <person name="Donnadieu C."/>
            <person name="Desvignes T."/>
            <person name="Floi Bucao C."/>
            <person name="Jouanno E."/>
            <person name="Wen M."/>
            <person name="Mejri S."/>
            <person name="Dirks R."/>
            <person name="Jansen H."/>
            <person name="Henkel C."/>
            <person name="Chen W.J."/>
            <person name="Zahm M."/>
            <person name="Cabau C."/>
            <person name="Klopp C."/>
            <person name="Thompson A.W."/>
            <person name="Robinson-Rechavi M."/>
            <person name="Braasch I."/>
            <person name="Lecointre G."/>
            <person name="Bobe J."/>
            <person name="Postlethwait J.H."/>
            <person name="Berthelot C."/>
            <person name="Roest Crollius H."/>
            <person name="Guiguen Y."/>
        </authorList>
    </citation>
    <scope>NUCLEOTIDE SEQUENCE</scope>
    <source>
        <strain evidence="2">Concon-B</strain>
    </source>
</reference>